<keyword evidence="2" id="KW-1185">Reference proteome</keyword>
<protein>
    <submittedName>
        <fullName evidence="1">Uncharacterized protein</fullName>
    </submittedName>
</protein>
<dbReference type="Proteomes" id="UP000799421">
    <property type="component" value="Unassembled WGS sequence"/>
</dbReference>
<evidence type="ECO:0000313" key="2">
    <source>
        <dbReference type="Proteomes" id="UP000799421"/>
    </source>
</evidence>
<evidence type="ECO:0000313" key="1">
    <source>
        <dbReference type="EMBL" id="KAF2861316.1"/>
    </source>
</evidence>
<reference evidence="1" key="1">
    <citation type="journal article" date="2020" name="Stud. Mycol.">
        <title>101 Dothideomycetes genomes: a test case for predicting lifestyles and emergence of pathogens.</title>
        <authorList>
            <person name="Haridas S."/>
            <person name="Albert R."/>
            <person name="Binder M."/>
            <person name="Bloem J."/>
            <person name="Labutti K."/>
            <person name="Salamov A."/>
            <person name="Andreopoulos B."/>
            <person name="Baker S."/>
            <person name="Barry K."/>
            <person name="Bills G."/>
            <person name="Bluhm B."/>
            <person name="Cannon C."/>
            <person name="Castanera R."/>
            <person name="Culley D."/>
            <person name="Daum C."/>
            <person name="Ezra D."/>
            <person name="Gonzalez J."/>
            <person name="Henrissat B."/>
            <person name="Kuo A."/>
            <person name="Liang C."/>
            <person name="Lipzen A."/>
            <person name="Lutzoni F."/>
            <person name="Magnuson J."/>
            <person name="Mondo S."/>
            <person name="Nolan M."/>
            <person name="Ohm R."/>
            <person name="Pangilinan J."/>
            <person name="Park H.-J."/>
            <person name="Ramirez L."/>
            <person name="Alfaro M."/>
            <person name="Sun H."/>
            <person name="Tritt A."/>
            <person name="Yoshinaga Y."/>
            <person name="Zwiers L.-H."/>
            <person name="Turgeon B."/>
            <person name="Goodwin S."/>
            <person name="Spatafora J."/>
            <person name="Crous P."/>
            <person name="Grigoriev I."/>
        </authorList>
    </citation>
    <scope>NUCLEOTIDE SEQUENCE</scope>
    <source>
        <strain evidence="1">CBS 480.64</strain>
    </source>
</reference>
<accession>A0A6A7C165</accession>
<dbReference type="EMBL" id="MU005973">
    <property type="protein sequence ID" value="KAF2861316.1"/>
    <property type="molecule type" value="Genomic_DNA"/>
</dbReference>
<organism evidence="1 2">
    <name type="scientific">Piedraia hortae CBS 480.64</name>
    <dbReference type="NCBI Taxonomy" id="1314780"/>
    <lineage>
        <taxon>Eukaryota</taxon>
        <taxon>Fungi</taxon>
        <taxon>Dikarya</taxon>
        <taxon>Ascomycota</taxon>
        <taxon>Pezizomycotina</taxon>
        <taxon>Dothideomycetes</taxon>
        <taxon>Dothideomycetidae</taxon>
        <taxon>Capnodiales</taxon>
        <taxon>Piedraiaceae</taxon>
        <taxon>Piedraia</taxon>
    </lineage>
</organism>
<sequence length="191" mass="22012">MAVGQQRSTPAVVLAKELEKESDKVQTVEDTLTQREKAMKEFTVRDHLLGKELDRVEDKRTGLTAKAPKLAKNDYWRSNIWSDAAFERRCAHKVIRHYEEMQDHANEQVCRTMKAVEEAMAIWKRAAWARDLAARARKYTVEQRKHAVKEIEHTITLELNTIGAKRAMEEVKLAIDSIKCVNKASERALAR</sequence>
<gene>
    <name evidence="1" type="ORF">K470DRAFT_269940</name>
</gene>
<dbReference type="AlphaFoldDB" id="A0A6A7C165"/>
<proteinExistence type="predicted"/>
<name>A0A6A7C165_9PEZI</name>